<organism evidence="2 3">
    <name type="scientific">Nocardioides massiliensis</name>
    <dbReference type="NCBI Taxonomy" id="1325935"/>
    <lineage>
        <taxon>Bacteria</taxon>
        <taxon>Bacillati</taxon>
        <taxon>Actinomycetota</taxon>
        <taxon>Actinomycetes</taxon>
        <taxon>Propionibacteriales</taxon>
        <taxon>Nocardioidaceae</taxon>
        <taxon>Nocardioides</taxon>
    </lineage>
</organism>
<evidence type="ECO:0000313" key="3">
    <source>
        <dbReference type="Proteomes" id="UP001240447"/>
    </source>
</evidence>
<keyword evidence="1" id="KW-0812">Transmembrane</keyword>
<keyword evidence="1" id="KW-1133">Transmembrane helix</keyword>
<reference evidence="2 3" key="1">
    <citation type="submission" date="2023-07" db="EMBL/GenBank/DDBJ databases">
        <title>Sequencing the genomes of 1000 actinobacteria strains.</title>
        <authorList>
            <person name="Klenk H.-P."/>
        </authorList>
    </citation>
    <scope>NUCLEOTIDE SEQUENCE [LARGE SCALE GENOMIC DNA]</scope>
    <source>
        <strain evidence="2 3">GD13</strain>
    </source>
</reference>
<protein>
    <submittedName>
        <fullName evidence="2">Nitrate/nitrite transporter NarK</fullName>
    </submittedName>
</protein>
<feature type="transmembrane region" description="Helical" evidence="1">
    <location>
        <begin position="89"/>
        <end position="117"/>
    </location>
</feature>
<feature type="transmembrane region" description="Helical" evidence="1">
    <location>
        <begin position="12"/>
        <end position="35"/>
    </location>
</feature>
<keyword evidence="3" id="KW-1185">Reference proteome</keyword>
<feature type="transmembrane region" description="Helical" evidence="1">
    <location>
        <begin position="47"/>
        <end position="68"/>
    </location>
</feature>
<accession>A0ABT9NV49</accession>
<feature type="transmembrane region" description="Helical" evidence="1">
    <location>
        <begin position="123"/>
        <end position="140"/>
    </location>
</feature>
<comment type="caution">
    <text evidence="2">The sequence shown here is derived from an EMBL/GenBank/DDBJ whole genome shotgun (WGS) entry which is preliminary data.</text>
</comment>
<proteinExistence type="predicted"/>
<evidence type="ECO:0000313" key="2">
    <source>
        <dbReference type="EMBL" id="MDP9824024.1"/>
    </source>
</evidence>
<evidence type="ECO:0000256" key="1">
    <source>
        <dbReference type="SAM" id="Phobius"/>
    </source>
</evidence>
<dbReference type="Proteomes" id="UP001240447">
    <property type="component" value="Unassembled WGS sequence"/>
</dbReference>
<sequence length="155" mass="16847">MIAALRFWPARRWLIAALVALGSTLVIAIPTALIATPIFGREIPPTWWAWPALLVSSILIGLLVASYVADPARVPTDRATTRGGWAGSLLTFFAVGCPVCNKLVLLALGTTGALTWFEPVQPFLQLLAVVVLAWALRTRLRGELACRIRPEEVHV</sequence>
<name>A0ABT9NV49_9ACTN</name>
<dbReference type="EMBL" id="JAUSQM010000001">
    <property type="protein sequence ID" value="MDP9824024.1"/>
    <property type="molecule type" value="Genomic_DNA"/>
</dbReference>
<dbReference type="RefSeq" id="WP_068124037.1">
    <property type="nucleotide sequence ID" value="NZ_CCXJ01000684.1"/>
</dbReference>
<keyword evidence="1" id="KW-0472">Membrane</keyword>
<gene>
    <name evidence="2" type="ORF">J2S59_003833</name>
</gene>